<evidence type="ECO:0000313" key="4">
    <source>
        <dbReference type="Proteomes" id="UP000198379"/>
    </source>
</evidence>
<dbReference type="PIRSF" id="PIRSF016521">
    <property type="entry name" value="Acyl-CoA_hydro"/>
    <property type="match status" value="1"/>
</dbReference>
<protein>
    <submittedName>
        <fullName evidence="3">Lysophospholipase, alpha-beta hydrolase superfamily</fullName>
    </submittedName>
</protein>
<feature type="active site" description="Charge relay system" evidence="1">
    <location>
        <position position="123"/>
    </location>
</feature>
<dbReference type="PANTHER" id="PTHR10824:SF4">
    <property type="entry name" value="ACYL-COENZYME A THIOESTERASE 1-LIKE"/>
    <property type="match status" value="1"/>
</dbReference>
<sequence length="321" mass="36063">MRSLGKYLLIIIGIVITSCSDTPDGMTVEKIPSKDIVAKLLSRPENLQAPLVIVVPGSGGSFIPNKVLFGLTKSGYDVLSIAYFGERNLPKKMEKIPLEYLEKVVLWSKNKFPKRKIILLGISKGAEYSLAFASYFDLVDGVIAYTPSAFVLPNHIDVKENEPLVSSWTLQGKEVPFAPIDRFTDQAGKIVYKKYIDPIFENPAVMEQSRIKVENIHCNVLLLTGEDDWVWPASQMADYMKTTFEKENNPYTMDHISYKDCGHQFLWFDDAIPTERAEYQSTNLTGIKKHKFLYGGTQEGTLKAMVASRKAVVAFLAAYNN</sequence>
<dbReference type="SUPFAM" id="SSF53474">
    <property type="entry name" value="alpha/beta-Hydrolases"/>
    <property type="match status" value="1"/>
</dbReference>
<keyword evidence="4" id="KW-1185">Reference proteome</keyword>
<dbReference type="GO" id="GO:0006637">
    <property type="term" value="P:acyl-CoA metabolic process"/>
    <property type="evidence" value="ECO:0007669"/>
    <property type="project" value="InterPro"/>
</dbReference>
<keyword evidence="3" id="KW-0378">Hydrolase</keyword>
<organism evidence="3 4">
    <name type="scientific">Dokdonia pacifica</name>
    <dbReference type="NCBI Taxonomy" id="1627892"/>
    <lineage>
        <taxon>Bacteria</taxon>
        <taxon>Pseudomonadati</taxon>
        <taxon>Bacteroidota</taxon>
        <taxon>Flavobacteriia</taxon>
        <taxon>Flavobacteriales</taxon>
        <taxon>Flavobacteriaceae</taxon>
        <taxon>Dokdonia</taxon>
    </lineage>
</organism>
<dbReference type="EMBL" id="FZNY01000003">
    <property type="protein sequence ID" value="SNR83371.1"/>
    <property type="molecule type" value="Genomic_DNA"/>
</dbReference>
<feature type="domain" description="BAAT/Acyl-CoA thioester hydrolase C-terminal" evidence="2">
    <location>
        <begin position="96"/>
        <end position="316"/>
    </location>
</feature>
<dbReference type="RefSeq" id="WP_089371601.1">
    <property type="nucleotide sequence ID" value="NZ_BMEP01000001.1"/>
</dbReference>
<evidence type="ECO:0000259" key="2">
    <source>
        <dbReference type="Pfam" id="PF08840"/>
    </source>
</evidence>
<dbReference type="Gene3D" id="3.40.50.1820">
    <property type="entry name" value="alpha/beta hydrolase"/>
    <property type="match status" value="1"/>
</dbReference>
<reference evidence="3 4" key="1">
    <citation type="submission" date="2017-06" db="EMBL/GenBank/DDBJ databases">
        <authorList>
            <person name="Kim H.J."/>
            <person name="Triplett B.A."/>
        </authorList>
    </citation>
    <scope>NUCLEOTIDE SEQUENCE [LARGE SCALE GENOMIC DNA]</scope>
    <source>
        <strain evidence="3 4">DSM 25597</strain>
    </source>
</reference>
<dbReference type="OrthoDB" id="8922993at2"/>
<dbReference type="PANTHER" id="PTHR10824">
    <property type="entry name" value="ACYL-COENZYME A THIOESTERASE-RELATED"/>
    <property type="match status" value="1"/>
</dbReference>
<name>A0A238ZJY1_9FLAO</name>
<feature type="active site" description="Charge relay system" evidence="1">
    <location>
        <position position="228"/>
    </location>
</feature>
<dbReference type="PROSITE" id="PS51257">
    <property type="entry name" value="PROKAR_LIPOPROTEIN"/>
    <property type="match status" value="1"/>
</dbReference>
<dbReference type="InterPro" id="IPR016662">
    <property type="entry name" value="Acyl-CoA_thioEstase_long-chain"/>
</dbReference>
<evidence type="ECO:0000256" key="1">
    <source>
        <dbReference type="PIRSR" id="PIRSR016521-1"/>
    </source>
</evidence>
<dbReference type="Proteomes" id="UP000198379">
    <property type="component" value="Unassembled WGS sequence"/>
</dbReference>
<accession>A0A238ZJY1</accession>
<dbReference type="GO" id="GO:0047617">
    <property type="term" value="F:fatty acyl-CoA hydrolase activity"/>
    <property type="evidence" value="ECO:0007669"/>
    <property type="project" value="TreeGrafter"/>
</dbReference>
<dbReference type="InterPro" id="IPR029058">
    <property type="entry name" value="AB_hydrolase_fold"/>
</dbReference>
<dbReference type="Pfam" id="PF08840">
    <property type="entry name" value="BAAT_C"/>
    <property type="match status" value="1"/>
</dbReference>
<dbReference type="GO" id="GO:0006631">
    <property type="term" value="P:fatty acid metabolic process"/>
    <property type="evidence" value="ECO:0007669"/>
    <property type="project" value="TreeGrafter"/>
</dbReference>
<evidence type="ECO:0000313" key="3">
    <source>
        <dbReference type="EMBL" id="SNR83371.1"/>
    </source>
</evidence>
<gene>
    <name evidence="3" type="ORF">SAMN06265376_103278</name>
</gene>
<dbReference type="AlphaFoldDB" id="A0A238ZJY1"/>
<dbReference type="InterPro" id="IPR014940">
    <property type="entry name" value="BAAT_C"/>
</dbReference>
<feature type="active site" description="Charge relay system" evidence="1">
    <location>
        <position position="263"/>
    </location>
</feature>
<proteinExistence type="predicted"/>